<protein>
    <submittedName>
        <fullName evidence="1">Uncharacterized protein</fullName>
    </submittedName>
</protein>
<accession>A0A382A4F6</accession>
<name>A0A382A4F6_9ZZZZ</name>
<reference evidence="1" key="1">
    <citation type="submission" date="2018-05" db="EMBL/GenBank/DDBJ databases">
        <authorList>
            <person name="Lanie J.A."/>
            <person name="Ng W.-L."/>
            <person name="Kazmierczak K.M."/>
            <person name="Andrzejewski T.M."/>
            <person name="Davidsen T.M."/>
            <person name="Wayne K.J."/>
            <person name="Tettelin H."/>
            <person name="Glass J.I."/>
            <person name="Rusch D."/>
            <person name="Podicherti R."/>
            <person name="Tsui H.-C.T."/>
            <person name="Winkler M.E."/>
        </authorList>
    </citation>
    <scope>NUCLEOTIDE SEQUENCE</scope>
</reference>
<dbReference type="AlphaFoldDB" id="A0A382A4F6"/>
<proteinExistence type="predicted"/>
<sequence>MPTLRKCSFVLAALCILFTNSVEGQDSFDPIGEYQLTTFISEFGMSVSANLEIISDEDRYAARLRSDLDPEGSTTTNVTVEGRDIRIVVGTPDGDVSIVLFIENDGSVEGSWGTAGAG</sequence>
<evidence type="ECO:0000313" key="1">
    <source>
        <dbReference type="EMBL" id="SVA96405.1"/>
    </source>
</evidence>
<dbReference type="EMBL" id="UINC01023873">
    <property type="protein sequence ID" value="SVA96405.1"/>
    <property type="molecule type" value="Genomic_DNA"/>
</dbReference>
<feature type="non-terminal residue" evidence="1">
    <location>
        <position position="118"/>
    </location>
</feature>
<organism evidence="1">
    <name type="scientific">marine metagenome</name>
    <dbReference type="NCBI Taxonomy" id="408172"/>
    <lineage>
        <taxon>unclassified sequences</taxon>
        <taxon>metagenomes</taxon>
        <taxon>ecological metagenomes</taxon>
    </lineage>
</organism>
<gene>
    <name evidence="1" type="ORF">METZ01_LOCUS149259</name>
</gene>